<dbReference type="Pfam" id="PF13332">
    <property type="entry name" value="Fil_haemagg_2"/>
    <property type="match status" value="1"/>
</dbReference>
<evidence type="ECO:0000259" key="13">
    <source>
        <dbReference type="PROSITE" id="PS51208"/>
    </source>
</evidence>
<evidence type="ECO:0000256" key="2">
    <source>
        <dbReference type="ARBA" id="ARBA00004416"/>
    </source>
</evidence>
<evidence type="ECO:0000256" key="3">
    <source>
        <dbReference type="ARBA" id="ARBA00007542"/>
    </source>
</evidence>
<sequence>MSNPFYHQKNLVMKSSVPWLLISSAITFPLSSLATEKAALSSAPQNTGEQTLSSSDNYDGSSSSDTPFTCKNSSFASGTTYTLTSDVSFTNVSKTQDPKSQQSTAESQNSSQDTDKTDSPSAPTTDQSSDIENNKDSKGEEEENHPPHVLPEHSPTVDTGEEVTAPTEVPGTSETIETVGTPGASGTQGAPEDKQDKESSEEAGSTKVEEKTEADHEAKETEKEKETLESSLPHTPLSFTASSDVANEHGSPSPETKTPPTAVASQANGETNKSCFSNTDGSLTFVGGNHSLTFSNISVTAPGSAINNSAGSALTFSGFKDLSFVCATNQDQTKADSAIYVGPKATSGDGELSVQAEGSKANSHTEGSVNTALIKYAGIPADATATNGESQEDPATNVAPATQGGAEKEEAANSPDIILKQNVNITFSSNSSKTAGGAIRVSGSATIENNTGTCTFSNNNAKEQGGAISVNGNCDITGNKNVVFSGNQAQEIPAPSIVTVEEAAVEEPVEAKGSGGAIYCVKAPISIPATPIQPPKQTLPSLKSAALSGETHAKVAQKEEPSPDPCLTISGNASVIFDNNSSTVTGGAIHAKKVVLSSSGNMTFSNNSSGKGGAIYIADGGDISITATTGSIIFQGNKVTAADSITLPTKKEIAIAAESIEEKTDPSQASGSASAGMTSAFFTLANKAEIPAESQAKENSKPTCNSIHLGSGAKISQLRAQTGQTIFFYDPITTTAPAAAAVVTAKQPEASLAKATSGIPASASAVSVPAPAPTKTPLKINAPDTQDPEIQKVAAEAAQQSAVYNGKIVFSGEKLSSEDAKNPLNATSVIHNDVSLEAGTLVLSSGAGLLVDSFTQKEGSLIVMDGGTSIITNVTPASEGLQSRSTPPSPKNAIPVIRAVSKVIASSLINLRERADSGAGAVVPTIEESPDGSITITNLAVNLDSLENGKVITLAAKGGSGSVTLTGDLQFQDSSQNFYDNPLLNKNFTLNFLDISAPDAEKIHTEGFNIIPQGATSSNLGYQGKWEVTEVKDSSGKVSFEMKWVSTGYIPTANRRATLVPNSVWCSAIDMRAFQNLVEVSTEGEDFHRGLWISGISNFFHKDSTKVQEGFRHISSGYVVGVSTQPISNKVMDLAFCQMLGKSKDYRLADARSHVYAASIHTKCEKLVNHYTFSKRKGAILARKPEKSPIIFDAQLSYSLSHNSMTTKHTPNPSSRGKWNNHCVAGELGSYLPILVDHPAIEELFPFVKLHIVFVQQEDFKETQGGTENRNFQSAHFVNVSLPLGVRFEKTNKLNTYNIRLAYQPDIYRDAPKSKVFLPSVHTAWSTGATNLSRQAMILDGSDHHHLTDNLEVFCHGAFELRGSSRNYNVDIGGRYKF</sequence>
<dbReference type="GO" id="GO:0009279">
    <property type="term" value="C:cell outer membrane"/>
    <property type="evidence" value="ECO:0007669"/>
    <property type="project" value="UniProtKB-SubCell"/>
</dbReference>
<protein>
    <submittedName>
        <fullName evidence="14">Polymorphic outer membrane protein</fullName>
    </submittedName>
</protein>
<evidence type="ECO:0000256" key="9">
    <source>
        <dbReference type="ARBA" id="ARBA00023136"/>
    </source>
</evidence>
<feature type="region of interest" description="Disordered" evidence="11">
    <location>
        <begin position="41"/>
        <end position="74"/>
    </location>
</feature>
<feature type="domain" description="Autotransporter" evidence="13">
    <location>
        <begin position="1084"/>
        <end position="1378"/>
    </location>
</feature>
<feature type="compositionally biased region" description="Polar residues" evidence="11">
    <location>
        <begin position="42"/>
        <end position="52"/>
    </location>
</feature>
<dbReference type="OrthoDB" id="16696at2"/>
<dbReference type="InterPro" id="IPR036709">
    <property type="entry name" value="Autotransporte_beta_dom_sf"/>
</dbReference>
<evidence type="ECO:0000256" key="4">
    <source>
        <dbReference type="ARBA" id="ARBA00022452"/>
    </source>
</evidence>
<evidence type="ECO:0000256" key="1">
    <source>
        <dbReference type="ARBA" id="ARBA00004191"/>
    </source>
</evidence>
<dbReference type="InterPro" id="IPR003368">
    <property type="entry name" value="POMP_repeat"/>
</dbReference>
<dbReference type="HOGENOM" id="CLU_004549_1_1_0"/>
<evidence type="ECO:0000256" key="6">
    <source>
        <dbReference type="ARBA" id="ARBA00022525"/>
    </source>
</evidence>
<dbReference type="eggNOG" id="COG3210">
    <property type="taxonomic scope" value="Bacteria"/>
</dbReference>
<evidence type="ECO:0000256" key="10">
    <source>
        <dbReference type="ARBA" id="ARBA00023237"/>
    </source>
</evidence>
<feature type="compositionally biased region" description="Polar residues" evidence="11">
    <location>
        <begin position="92"/>
        <end position="112"/>
    </location>
</feature>
<dbReference type="EMBL" id="CR848038">
    <property type="protein sequence ID" value="CAH63733.1"/>
    <property type="molecule type" value="Genomic_DNA"/>
</dbReference>
<feature type="compositionally biased region" description="Polar residues" evidence="11">
    <location>
        <begin position="253"/>
        <end position="274"/>
    </location>
</feature>
<dbReference type="Pfam" id="PF07548">
    <property type="entry name" value="ChlamPMP_M"/>
    <property type="match status" value="1"/>
</dbReference>
<dbReference type="Proteomes" id="UP000001012">
    <property type="component" value="Chromosome"/>
</dbReference>
<keyword evidence="15" id="KW-1185">Reference proteome</keyword>
<comment type="subcellular location">
    <subcellularLocation>
        <location evidence="2">Cell outer membrane</location>
        <topology evidence="2">Peripheral membrane protein</topology>
        <orientation evidence="2">Extracellular side</orientation>
    </subcellularLocation>
    <subcellularLocation>
        <location evidence="1">Secreted</location>
        <location evidence="1">Cell wall</location>
    </subcellularLocation>
</comment>
<keyword evidence="6" id="KW-0964">Secreted</keyword>
<evidence type="ECO:0000256" key="5">
    <source>
        <dbReference type="ARBA" id="ARBA00022512"/>
    </source>
</evidence>
<evidence type="ECO:0000256" key="12">
    <source>
        <dbReference type="SAM" id="SignalP"/>
    </source>
</evidence>
<comment type="similarity">
    <text evidence="3">Belongs to the PMP outer membrane protein family.</text>
</comment>
<gene>
    <name evidence="14" type="primary">pmp15G</name>
    <name evidence="14" type="synonym">pomp145A</name>
    <name evidence="14" type="ordered locus">CAB283</name>
</gene>
<feature type="compositionally biased region" description="Basic and acidic residues" evidence="11">
    <location>
        <begin position="191"/>
        <end position="200"/>
    </location>
</feature>
<dbReference type="InterPro" id="IPR005546">
    <property type="entry name" value="Autotransporte_beta"/>
</dbReference>
<feature type="chain" id="PRO_5004258655" evidence="12">
    <location>
        <begin position="35"/>
        <end position="1378"/>
    </location>
</feature>
<feature type="compositionally biased region" description="Polar residues" evidence="11">
    <location>
        <begin position="170"/>
        <end position="188"/>
    </location>
</feature>
<proteinExistence type="inferred from homology"/>
<feature type="region of interest" description="Disordered" evidence="11">
    <location>
        <begin position="763"/>
        <end position="784"/>
    </location>
</feature>
<dbReference type="Pfam" id="PF03797">
    <property type="entry name" value="Autotransporter"/>
    <property type="match status" value="1"/>
</dbReference>
<keyword evidence="8 12" id="KW-0732">Signal</keyword>
<evidence type="ECO:0000256" key="8">
    <source>
        <dbReference type="ARBA" id="ARBA00022729"/>
    </source>
</evidence>
<evidence type="ECO:0000313" key="15">
    <source>
        <dbReference type="Proteomes" id="UP000001012"/>
    </source>
</evidence>
<dbReference type="Gene3D" id="2.40.128.130">
    <property type="entry name" value="Autotransporter beta-domain"/>
    <property type="match status" value="1"/>
</dbReference>
<accession>Q5L6J2</accession>
<keyword evidence="9" id="KW-0472">Membrane</keyword>
<dbReference type="GO" id="GO:0003824">
    <property type="term" value="F:catalytic activity"/>
    <property type="evidence" value="ECO:0007669"/>
    <property type="project" value="UniProtKB-ARBA"/>
</dbReference>
<feature type="compositionally biased region" description="Polar residues" evidence="11">
    <location>
        <begin position="119"/>
        <end position="131"/>
    </location>
</feature>
<reference evidence="14 15" key="1">
    <citation type="journal article" date="2005" name="Genome Res.">
        <title>The Chlamydophila abortus genome sequence reveals an array of variable proteins that contribute to interspecies variation.</title>
        <authorList>
            <person name="Thomson N.R."/>
            <person name="Yeats C."/>
            <person name="Bell K."/>
            <person name="Holden M.T.G."/>
            <person name="Bentley S.D."/>
            <person name="Livingstone M."/>
            <person name="Cerdeno-Tarraga A.M."/>
            <person name="Harris B."/>
            <person name="Doggett J."/>
            <person name="Ormond D."/>
            <person name="Mungal K."/>
            <person name="Clarke K."/>
            <person name="Feltwell T."/>
            <person name="Hance Z."/>
            <person name="Sanders M."/>
            <person name="Quail M.A."/>
            <person name="Price C."/>
            <person name="Parkhill J."/>
            <person name="Longbottom D."/>
        </authorList>
    </citation>
    <scope>NUCLEOTIDE SEQUENCE [LARGE SCALE GENOMIC DNA]</scope>
    <source>
        <strain evidence="15">DSM 27085 / S26/3</strain>
    </source>
</reference>
<feature type="compositionally biased region" description="Polar residues" evidence="11">
    <location>
        <begin position="230"/>
        <end position="245"/>
    </location>
</feature>
<feature type="compositionally biased region" description="Basic and acidic residues" evidence="11">
    <location>
        <begin position="207"/>
        <end position="228"/>
    </location>
</feature>
<keyword evidence="7" id="KW-0812">Transmembrane</keyword>
<dbReference type="KEGG" id="cab:CAB283"/>
<dbReference type="Pfam" id="PF02415">
    <property type="entry name" value="Chlam_PMP"/>
    <property type="match status" value="4"/>
</dbReference>
<organism evidence="14 15">
    <name type="scientific">Chlamydia abortus (strain DSM 27085 / S26/3)</name>
    <name type="common">Chlamydophila abortus</name>
    <dbReference type="NCBI Taxonomy" id="218497"/>
    <lineage>
        <taxon>Bacteria</taxon>
        <taxon>Pseudomonadati</taxon>
        <taxon>Chlamydiota</taxon>
        <taxon>Chlamydiia</taxon>
        <taxon>Chlamydiales</taxon>
        <taxon>Chlamydiaceae</taxon>
        <taxon>Chlamydia/Chlamydophila group</taxon>
        <taxon>Chlamydia</taxon>
    </lineage>
</organism>
<dbReference type="SUPFAM" id="SSF103515">
    <property type="entry name" value="Autotransporter"/>
    <property type="match status" value="1"/>
</dbReference>
<feature type="region of interest" description="Disordered" evidence="11">
    <location>
        <begin position="92"/>
        <end position="274"/>
    </location>
</feature>
<name>Q5L6J2_CHLAB</name>
<evidence type="ECO:0000256" key="7">
    <source>
        <dbReference type="ARBA" id="ARBA00022692"/>
    </source>
</evidence>
<evidence type="ECO:0000313" key="14">
    <source>
        <dbReference type="EMBL" id="CAH63733.1"/>
    </source>
</evidence>
<feature type="compositionally biased region" description="Low complexity" evidence="11">
    <location>
        <begin position="53"/>
        <end position="65"/>
    </location>
</feature>
<keyword evidence="4" id="KW-1134">Transmembrane beta strand</keyword>
<dbReference type="eggNOG" id="COG3468">
    <property type="taxonomic scope" value="Bacteria"/>
</dbReference>
<feature type="region of interest" description="Disordered" evidence="11">
    <location>
        <begin position="384"/>
        <end position="412"/>
    </location>
</feature>
<keyword evidence="5" id="KW-0134">Cell wall</keyword>
<evidence type="ECO:0000256" key="11">
    <source>
        <dbReference type="SAM" id="MobiDB-lite"/>
    </source>
</evidence>
<dbReference type="SMART" id="SM00869">
    <property type="entry name" value="Autotransporter"/>
    <property type="match status" value="1"/>
</dbReference>
<keyword evidence="10" id="KW-0998">Cell outer membrane</keyword>
<dbReference type="PROSITE" id="PS51208">
    <property type="entry name" value="AUTOTRANSPORTER"/>
    <property type="match status" value="1"/>
</dbReference>
<feature type="signal peptide" evidence="12">
    <location>
        <begin position="1"/>
        <end position="34"/>
    </location>
</feature>
<dbReference type="NCBIfam" id="TIGR01376">
    <property type="entry name" value="POMP_repeat"/>
    <property type="match status" value="4"/>
</dbReference>
<dbReference type="InterPro" id="IPR011427">
    <property type="entry name" value="Polymorphic_membr_middle"/>
</dbReference>
<dbReference type="InterPro" id="IPR025157">
    <property type="entry name" value="Hemagglutinin_rpt"/>
</dbReference>